<evidence type="ECO:0000313" key="2">
    <source>
        <dbReference type="Proteomes" id="UP001172680"/>
    </source>
</evidence>
<protein>
    <submittedName>
        <fullName evidence="1">Suppressor protein stp22 of temperature-sensitive alpha-factor receptor and arginine permease</fullName>
    </submittedName>
</protein>
<organism evidence="1 2">
    <name type="scientific">Coniosporium tulheliwenetii</name>
    <dbReference type="NCBI Taxonomy" id="3383036"/>
    <lineage>
        <taxon>Eukaryota</taxon>
        <taxon>Fungi</taxon>
        <taxon>Dikarya</taxon>
        <taxon>Ascomycota</taxon>
        <taxon>Pezizomycotina</taxon>
        <taxon>Dothideomycetes</taxon>
        <taxon>Dothideomycetes incertae sedis</taxon>
        <taxon>Coniosporium</taxon>
    </lineage>
</organism>
<keyword evidence="2" id="KW-1185">Reference proteome</keyword>
<dbReference type="EMBL" id="JAPDRP010000020">
    <property type="protein sequence ID" value="KAJ9638971.1"/>
    <property type="molecule type" value="Genomic_DNA"/>
</dbReference>
<reference evidence="1" key="1">
    <citation type="submission" date="2022-10" db="EMBL/GenBank/DDBJ databases">
        <title>Culturing micro-colonial fungi from biological soil crusts in the Mojave desert and describing Neophaeococcomyces mojavensis, and introducing the new genera and species Taxawa tesnikishii.</title>
        <authorList>
            <person name="Kurbessoian T."/>
            <person name="Stajich J.E."/>
        </authorList>
    </citation>
    <scope>NUCLEOTIDE SEQUENCE</scope>
    <source>
        <strain evidence="1">JES_115</strain>
    </source>
</reference>
<name>A0ACC2YUK1_9PEZI</name>
<proteinExistence type="predicted"/>
<keyword evidence="1" id="KW-0675">Receptor</keyword>
<gene>
    <name evidence="1" type="primary">STP22_1</name>
    <name evidence="1" type="ORF">H2199_006832</name>
</gene>
<accession>A0ACC2YUK1</accession>
<comment type="caution">
    <text evidence="1">The sequence shown here is derived from an EMBL/GenBank/DDBJ whole genome shotgun (WGS) entry which is preliminary data.</text>
</comment>
<sequence>MSTNHNYNMLNTGHPLRNSSSYPKSPNPPPTSSPPHSTPPVPPNPEKDALLTALSTSLVSQIRKTVADNNAAVAPLQAQQSALRTATSRLESELSQLQQLDAALASNEQILRNAMREADRVMEDAGRRTVPDVDDVLVAPHAVGNQLYALVAEEKACADAVNILGRALDRGRLGLMFSLRAVAREQFLKKMLIKKIERGMGLDGVQ</sequence>
<dbReference type="Proteomes" id="UP001172680">
    <property type="component" value="Unassembled WGS sequence"/>
</dbReference>
<evidence type="ECO:0000313" key="1">
    <source>
        <dbReference type="EMBL" id="KAJ9638971.1"/>
    </source>
</evidence>